<dbReference type="InterPro" id="IPR011991">
    <property type="entry name" value="ArsR-like_HTH"/>
</dbReference>
<keyword evidence="8" id="KW-0238">DNA-binding</keyword>
<dbReference type="GO" id="GO:0003700">
    <property type="term" value="F:DNA-binding transcription factor activity"/>
    <property type="evidence" value="ECO:0007669"/>
    <property type="project" value="InterPro"/>
</dbReference>
<dbReference type="InterPro" id="IPR008988">
    <property type="entry name" value="Transcriptional_repressor_C"/>
</dbReference>
<evidence type="ECO:0000256" key="8">
    <source>
        <dbReference type="ARBA" id="ARBA00023125"/>
    </source>
</evidence>
<evidence type="ECO:0000256" key="6">
    <source>
        <dbReference type="ARBA" id="ARBA00023004"/>
    </source>
</evidence>
<dbReference type="Pfam" id="PF02742">
    <property type="entry name" value="Fe_dep_repr_C"/>
    <property type="match status" value="1"/>
</dbReference>
<dbReference type="FunFam" id="1.10.60.10:FF:000004">
    <property type="entry name" value="DtxR family transcriptional regulator"/>
    <property type="match status" value="1"/>
</dbReference>
<evidence type="ECO:0000259" key="14">
    <source>
        <dbReference type="PROSITE" id="PS50944"/>
    </source>
</evidence>
<feature type="compositionally biased region" description="Pro residues" evidence="13">
    <location>
        <begin position="224"/>
        <end position="266"/>
    </location>
</feature>
<evidence type="ECO:0000256" key="4">
    <source>
        <dbReference type="ARBA" id="ARBA00022490"/>
    </source>
</evidence>
<proteinExistence type="inferred from homology"/>
<dbReference type="SUPFAM" id="SSF50037">
    <property type="entry name" value="C-terminal domain of transcriptional repressors"/>
    <property type="match status" value="1"/>
</dbReference>
<comment type="similarity">
    <text evidence="2">Belongs to the DtxR/MntR family.</text>
</comment>
<keyword evidence="5" id="KW-0678">Repressor</keyword>
<dbReference type="InterPro" id="IPR007167">
    <property type="entry name" value="Fe-transptr_FeoA-like"/>
</dbReference>
<sequence length="266" mass="28413">MGQMRSPAVTRMVEDHLMLIWKAYEWPGGEPSTTELAARLRVTPSTVSANLKKLARDGFIEYEPYGSIVLTDEGHRIAVATVRRHRIIETFLAQQLGLSWDLVHDEADRLEHAVSDLVLDRMNDAIGAPTVDPHGDPIPAADGTMPPDLSRAITELPVGASCTVTRVSDRSPEVLRLLTERGVTVGATVEVRAVNLPAEMIELSFGARRIELSLAAAAAIRVSPGPPEPAASPPPSSDPAWAPEPGPEPGPEPHPGSDPDPDPGPA</sequence>
<dbReference type="Pfam" id="PF01325">
    <property type="entry name" value="Fe_dep_repress"/>
    <property type="match status" value="1"/>
</dbReference>
<dbReference type="Pfam" id="PF04023">
    <property type="entry name" value="FeoA"/>
    <property type="match status" value="1"/>
</dbReference>
<comment type="subunit">
    <text evidence="3">Homodimer.</text>
</comment>
<feature type="region of interest" description="Disordered" evidence="13">
    <location>
        <begin position="222"/>
        <end position="266"/>
    </location>
</feature>
<dbReference type="SMART" id="SM00899">
    <property type="entry name" value="FeoA"/>
    <property type="match status" value="1"/>
</dbReference>
<evidence type="ECO:0000256" key="5">
    <source>
        <dbReference type="ARBA" id="ARBA00022491"/>
    </source>
</evidence>
<dbReference type="GO" id="GO:0005737">
    <property type="term" value="C:cytoplasm"/>
    <property type="evidence" value="ECO:0007669"/>
    <property type="project" value="UniProtKB-SubCell"/>
</dbReference>
<gene>
    <name evidence="15" type="ORF">EV139_0146</name>
</gene>
<comment type="subcellular location">
    <subcellularLocation>
        <location evidence="1">Cytoplasm</location>
    </subcellularLocation>
</comment>
<evidence type="ECO:0000256" key="13">
    <source>
        <dbReference type="SAM" id="MobiDB-lite"/>
    </source>
</evidence>
<dbReference type="InterPro" id="IPR022687">
    <property type="entry name" value="HTH_DTXR"/>
</dbReference>
<dbReference type="CDD" id="cd00090">
    <property type="entry name" value="HTH_ARSR"/>
    <property type="match status" value="1"/>
</dbReference>
<evidence type="ECO:0000256" key="11">
    <source>
        <dbReference type="ARBA" id="ARBA00023211"/>
    </source>
</evidence>
<evidence type="ECO:0000256" key="12">
    <source>
        <dbReference type="ARBA" id="ARBA00032593"/>
    </source>
</evidence>
<dbReference type="Gene3D" id="2.30.30.90">
    <property type="match status" value="1"/>
</dbReference>
<keyword evidence="4" id="KW-0963">Cytoplasm</keyword>
<evidence type="ECO:0000313" key="16">
    <source>
        <dbReference type="Proteomes" id="UP000291832"/>
    </source>
</evidence>
<keyword evidence="11" id="KW-0464">Manganese</keyword>
<dbReference type="GO" id="GO:0046914">
    <property type="term" value="F:transition metal ion binding"/>
    <property type="evidence" value="ECO:0007669"/>
    <property type="project" value="InterPro"/>
</dbReference>
<dbReference type="SUPFAM" id="SSF47979">
    <property type="entry name" value="Iron-dependent repressor protein, dimerization domain"/>
    <property type="match status" value="1"/>
</dbReference>
<protein>
    <recommendedName>
        <fullName evidence="12">Manganese transport regulator</fullName>
    </recommendedName>
</protein>
<name>A0A4Q7U4H9_9MICO</name>
<dbReference type="InterPro" id="IPR036390">
    <property type="entry name" value="WH_DNA-bd_sf"/>
</dbReference>
<reference evidence="15 16" key="1">
    <citation type="journal article" date="2015" name="Stand. Genomic Sci.">
        <title>Genomic Encyclopedia of Bacterial and Archaeal Type Strains, Phase III: the genomes of soil and plant-associated and newly described type strains.</title>
        <authorList>
            <person name="Whitman W.B."/>
            <person name="Woyke T."/>
            <person name="Klenk H.P."/>
            <person name="Zhou Y."/>
            <person name="Lilburn T.G."/>
            <person name="Beck B.J."/>
            <person name="De Vos P."/>
            <person name="Vandamme P."/>
            <person name="Eisen J.A."/>
            <person name="Garrity G."/>
            <person name="Hugenholtz P."/>
            <person name="Kyrpides N.C."/>
        </authorList>
    </citation>
    <scope>NUCLEOTIDE SEQUENCE [LARGE SCALE GENOMIC DNA]</scope>
    <source>
        <strain evidence="15 16">RF6</strain>
    </source>
</reference>
<dbReference type="GO" id="GO:0045892">
    <property type="term" value="P:negative regulation of DNA-templated transcription"/>
    <property type="evidence" value="ECO:0007669"/>
    <property type="project" value="TreeGrafter"/>
</dbReference>
<dbReference type="EMBL" id="SHKI01000002">
    <property type="protein sequence ID" value="RZT68423.1"/>
    <property type="molecule type" value="Genomic_DNA"/>
</dbReference>
<dbReference type="SMART" id="SM00529">
    <property type="entry name" value="HTH_DTXR"/>
    <property type="match status" value="1"/>
</dbReference>
<keyword evidence="10" id="KW-0804">Transcription</keyword>
<evidence type="ECO:0000313" key="15">
    <source>
        <dbReference type="EMBL" id="RZT68423.1"/>
    </source>
</evidence>
<evidence type="ECO:0000256" key="9">
    <source>
        <dbReference type="ARBA" id="ARBA00023159"/>
    </source>
</evidence>
<dbReference type="PANTHER" id="PTHR33238:SF11">
    <property type="entry name" value="TRANSCRIPTIONAL REGULATOR MNTR"/>
    <property type="match status" value="1"/>
</dbReference>
<evidence type="ECO:0000256" key="3">
    <source>
        <dbReference type="ARBA" id="ARBA00011738"/>
    </source>
</evidence>
<dbReference type="AlphaFoldDB" id="A0A4Q7U4H9"/>
<accession>A0A4Q7U4H9</accession>
<dbReference type="InterPro" id="IPR050536">
    <property type="entry name" value="DtxR_MntR_Metal-Reg"/>
</dbReference>
<evidence type="ECO:0000256" key="2">
    <source>
        <dbReference type="ARBA" id="ARBA00007871"/>
    </source>
</evidence>
<dbReference type="PANTHER" id="PTHR33238">
    <property type="entry name" value="IRON (METAL) DEPENDENT REPRESSOR, DTXR FAMILY"/>
    <property type="match status" value="1"/>
</dbReference>
<dbReference type="InterPro" id="IPR001367">
    <property type="entry name" value="Fe_dep_repressor"/>
</dbReference>
<evidence type="ECO:0000256" key="1">
    <source>
        <dbReference type="ARBA" id="ARBA00004496"/>
    </source>
</evidence>
<evidence type="ECO:0000256" key="7">
    <source>
        <dbReference type="ARBA" id="ARBA00023015"/>
    </source>
</evidence>
<dbReference type="Gene3D" id="1.10.10.10">
    <property type="entry name" value="Winged helix-like DNA-binding domain superfamily/Winged helix DNA-binding domain"/>
    <property type="match status" value="1"/>
</dbReference>
<dbReference type="InterPro" id="IPR036421">
    <property type="entry name" value="Fe_dep_repressor_sf"/>
</dbReference>
<dbReference type="GO" id="GO:0003677">
    <property type="term" value="F:DNA binding"/>
    <property type="evidence" value="ECO:0007669"/>
    <property type="project" value="UniProtKB-KW"/>
</dbReference>
<dbReference type="InterPro" id="IPR036388">
    <property type="entry name" value="WH-like_DNA-bd_sf"/>
</dbReference>
<keyword evidence="6" id="KW-0408">Iron</keyword>
<comment type="caution">
    <text evidence="15">The sequence shown here is derived from an EMBL/GenBank/DDBJ whole genome shotgun (WGS) entry which is preliminary data.</text>
</comment>
<dbReference type="InterPro" id="IPR038157">
    <property type="entry name" value="FeoA_core_dom"/>
</dbReference>
<organism evidence="15 16">
    <name type="scientific">Leucobacter luti</name>
    <dbReference type="NCBI Taxonomy" id="340320"/>
    <lineage>
        <taxon>Bacteria</taxon>
        <taxon>Bacillati</taxon>
        <taxon>Actinomycetota</taxon>
        <taxon>Actinomycetes</taxon>
        <taxon>Micrococcales</taxon>
        <taxon>Microbacteriaceae</taxon>
        <taxon>Leucobacter</taxon>
    </lineage>
</organism>
<dbReference type="Gene3D" id="1.10.60.10">
    <property type="entry name" value="Iron dependent repressor, metal binding and dimerisation domain"/>
    <property type="match status" value="1"/>
</dbReference>
<keyword evidence="9" id="KW-0010">Activator</keyword>
<dbReference type="Proteomes" id="UP000291832">
    <property type="component" value="Unassembled WGS sequence"/>
</dbReference>
<feature type="domain" description="HTH dtxR-type" evidence="14">
    <location>
        <begin position="9"/>
        <end position="71"/>
    </location>
</feature>
<dbReference type="GO" id="GO:0046983">
    <property type="term" value="F:protein dimerization activity"/>
    <property type="evidence" value="ECO:0007669"/>
    <property type="project" value="InterPro"/>
</dbReference>
<dbReference type="PROSITE" id="PS50944">
    <property type="entry name" value="HTH_DTXR"/>
    <property type="match status" value="1"/>
</dbReference>
<dbReference type="InterPro" id="IPR022689">
    <property type="entry name" value="Iron_dep_repressor"/>
</dbReference>
<evidence type="ECO:0000256" key="10">
    <source>
        <dbReference type="ARBA" id="ARBA00023163"/>
    </source>
</evidence>
<dbReference type="SUPFAM" id="SSF46785">
    <property type="entry name" value="Winged helix' DNA-binding domain"/>
    <property type="match status" value="1"/>
</dbReference>
<keyword evidence="7" id="KW-0805">Transcription regulation</keyword>
<keyword evidence="16" id="KW-1185">Reference proteome</keyword>